<dbReference type="Pfam" id="PF00512">
    <property type="entry name" value="HisKA"/>
    <property type="match status" value="1"/>
</dbReference>
<dbReference type="Pfam" id="PF02518">
    <property type="entry name" value="HATPase_c"/>
    <property type="match status" value="1"/>
</dbReference>
<dbReference type="PRINTS" id="PR00344">
    <property type="entry name" value="BCTRLSENSOR"/>
</dbReference>
<dbReference type="SMART" id="SM00387">
    <property type="entry name" value="HATPase_c"/>
    <property type="match status" value="1"/>
</dbReference>
<evidence type="ECO:0000313" key="11">
    <source>
        <dbReference type="EMBL" id="SYX87151.1"/>
    </source>
</evidence>
<dbReference type="Proteomes" id="UP000304148">
    <property type="component" value="Chromosome"/>
</dbReference>
<keyword evidence="5" id="KW-0547">Nucleotide-binding</keyword>
<gene>
    <name evidence="11" type="ORF">PBLR_15580</name>
</gene>
<evidence type="ECO:0000256" key="7">
    <source>
        <dbReference type="ARBA" id="ARBA00022840"/>
    </source>
</evidence>
<dbReference type="GO" id="GO:0000155">
    <property type="term" value="F:phosphorelay sensor kinase activity"/>
    <property type="evidence" value="ECO:0007669"/>
    <property type="project" value="InterPro"/>
</dbReference>
<dbReference type="NCBIfam" id="TIGR00229">
    <property type="entry name" value="sensory_box"/>
    <property type="match status" value="1"/>
</dbReference>
<dbReference type="AlphaFoldDB" id="A0A383RKD3"/>
<dbReference type="PANTHER" id="PTHR43065:SF10">
    <property type="entry name" value="PEROXIDE STRESS-ACTIVATED HISTIDINE KINASE MAK3"/>
    <property type="match status" value="1"/>
</dbReference>
<dbReference type="GO" id="GO:0005524">
    <property type="term" value="F:ATP binding"/>
    <property type="evidence" value="ECO:0007669"/>
    <property type="project" value="UniProtKB-KW"/>
</dbReference>
<keyword evidence="3" id="KW-0597">Phosphoprotein</keyword>
<keyword evidence="6" id="KW-0418">Kinase</keyword>
<evidence type="ECO:0000313" key="12">
    <source>
        <dbReference type="Proteomes" id="UP000304148"/>
    </source>
</evidence>
<feature type="compositionally biased region" description="Polar residues" evidence="9">
    <location>
        <begin position="12"/>
        <end position="24"/>
    </location>
</feature>
<dbReference type="RefSeq" id="WP_420029277.1">
    <property type="nucleotide sequence ID" value="NZ_LS992241.1"/>
</dbReference>
<reference evidence="12" key="1">
    <citation type="submission" date="2018-08" db="EMBL/GenBank/DDBJ databases">
        <authorList>
            <person name="Chevrot R."/>
        </authorList>
    </citation>
    <scope>NUCLEOTIDE SEQUENCE [LARGE SCALE GENOMIC DNA]</scope>
</reference>
<comment type="catalytic activity">
    <reaction evidence="1">
        <text>ATP + protein L-histidine = ADP + protein N-phospho-L-histidine.</text>
        <dbReference type="EC" id="2.7.13.3"/>
    </reaction>
</comment>
<dbReference type="EC" id="2.7.13.3" evidence="2"/>
<dbReference type="InterPro" id="IPR036097">
    <property type="entry name" value="HisK_dim/P_sf"/>
</dbReference>
<name>A0A383RKD3_PAEAL</name>
<evidence type="ECO:0000256" key="3">
    <source>
        <dbReference type="ARBA" id="ARBA00022553"/>
    </source>
</evidence>
<dbReference type="InterPro" id="IPR003661">
    <property type="entry name" value="HisK_dim/P_dom"/>
</dbReference>
<keyword evidence="4" id="KW-0808">Transferase</keyword>
<evidence type="ECO:0000256" key="1">
    <source>
        <dbReference type="ARBA" id="ARBA00000085"/>
    </source>
</evidence>
<organism evidence="11 12">
    <name type="scientific">Paenibacillus alvei</name>
    <name type="common">Bacillus alvei</name>
    <dbReference type="NCBI Taxonomy" id="44250"/>
    <lineage>
        <taxon>Bacteria</taxon>
        <taxon>Bacillati</taxon>
        <taxon>Bacillota</taxon>
        <taxon>Bacilli</taxon>
        <taxon>Bacillales</taxon>
        <taxon>Paenibacillaceae</taxon>
        <taxon>Paenibacillus</taxon>
    </lineage>
</organism>
<dbReference type="InterPro" id="IPR004358">
    <property type="entry name" value="Sig_transdc_His_kin-like_C"/>
</dbReference>
<dbReference type="Gene3D" id="3.30.565.10">
    <property type="entry name" value="Histidine kinase-like ATPase, C-terminal domain"/>
    <property type="match status" value="1"/>
</dbReference>
<dbReference type="InterPro" id="IPR003594">
    <property type="entry name" value="HATPase_dom"/>
</dbReference>
<evidence type="ECO:0000256" key="4">
    <source>
        <dbReference type="ARBA" id="ARBA00022679"/>
    </source>
</evidence>
<dbReference type="CDD" id="cd00082">
    <property type="entry name" value="HisKA"/>
    <property type="match status" value="1"/>
</dbReference>
<feature type="region of interest" description="Disordered" evidence="9">
    <location>
        <begin position="1"/>
        <end position="24"/>
    </location>
</feature>
<dbReference type="InterPro" id="IPR036890">
    <property type="entry name" value="HATPase_C_sf"/>
</dbReference>
<evidence type="ECO:0000256" key="2">
    <source>
        <dbReference type="ARBA" id="ARBA00012438"/>
    </source>
</evidence>
<dbReference type="Gene3D" id="1.10.287.130">
    <property type="match status" value="1"/>
</dbReference>
<evidence type="ECO:0000256" key="6">
    <source>
        <dbReference type="ARBA" id="ARBA00022777"/>
    </source>
</evidence>
<dbReference type="SUPFAM" id="SSF55785">
    <property type="entry name" value="PYP-like sensor domain (PAS domain)"/>
    <property type="match status" value="1"/>
</dbReference>
<dbReference type="Pfam" id="PF08448">
    <property type="entry name" value="PAS_4"/>
    <property type="match status" value="1"/>
</dbReference>
<dbReference type="Gene3D" id="3.30.450.20">
    <property type="entry name" value="PAS domain"/>
    <property type="match status" value="1"/>
</dbReference>
<dbReference type="InterPro" id="IPR013656">
    <property type="entry name" value="PAS_4"/>
</dbReference>
<dbReference type="InterPro" id="IPR035965">
    <property type="entry name" value="PAS-like_dom_sf"/>
</dbReference>
<evidence type="ECO:0000256" key="8">
    <source>
        <dbReference type="ARBA" id="ARBA00023012"/>
    </source>
</evidence>
<dbReference type="EMBL" id="LS992241">
    <property type="protein sequence ID" value="SYX87151.1"/>
    <property type="molecule type" value="Genomic_DNA"/>
</dbReference>
<dbReference type="InterPro" id="IPR000014">
    <property type="entry name" value="PAS"/>
</dbReference>
<dbReference type="InterPro" id="IPR005467">
    <property type="entry name" value="His_kinase_dom"/>
</dbReference>
<feature type="domain" description="Histidine kinase" evidence="10">
    <location>
        <begin position="173"/>
        <end position="383"/>
    </location>
</feature>
<dbReference type="PROSITE" id="PS50109">
    <property type="entry name" value="HIS_KIN"/>
    <property type="match status" value="1"/>
</dbReference>
<keyword evidence="7" id="KW-0067">ATP-binding</keyword>
<accession>A0A383RKD3</accession>
<dbReference type="SUPFAM" id="SSF55874">
    <property type="entry name" value="ATPase domain of HSP90 chaperone/DNA topoisomerase II/histidine kinase"/>
    <property type="match status" value="1"/>
</dbReference>
<protein>
    <recommendedName>
        <fullName evidence="2">histidine kinase</fullName>
        <ecNumber evidence="2">2.7.13.3</ecNumber>
    </recommendedName>
</protein>
<keyword evidence="8" id="KW-0902">Two-component regulatory system</keyword>
<evidence type="ECO:0000256" key="9">
    <source>
        <dbReference type="SAM" id="MobiDB-lite"/>
    </source>
</evidence>
<dbReference type="SMART" id="SM00388">
    <property type="entry name" value="HisKA"/>
    <property type="match status" value="1"/>
</dbReference>
<sequence length="384" mass="42677">MIDSSMPLHGALSQSSMSDSCNEGASVQAADTELTLLQQFAGAFIQDVNLGIMLMNNQFTLVDISDMACRVMGWEREDSIGRRVNELFGDMPTEHHLVQRSLLEGVSVRNHAVSWCNGVERYELLMDSNIMRDEQQQIVGAYVLFKDVSNLRSLEEQVQRSDRLAMIGQIAAGTAHEIRNPLTSIKGFLQMFKKTLRDKGMAKEVHYTEIMLTEINRINELVGEFLLLSKPKHVTIERVNVYQVMNDILPIIRSEAVLHGVHVRYEAGETVPNVVADRELLKQVFINIAKNGIEAMVEGGTLTVSVKRDSAEQRVLIDIHDTGPGIPAFLVDKIFDPFFTTKQNGTGLGLSVCQRIIHDLGGTIRVSSKGFGTTFTLAVPYQGS</sequence>
<proteinExistence type="predicted"/>
<dbReference type="SUPFAM" id="SSF47384">
    <property type="entry name" value="Homodimeric domain of signal transducing histidine kinase"/>
    <property type="match status" value="1"/>
</dbReference>
<evidence type="ECO:0000256" key="5">
    <source>
        <dbReference type="ARBA" id="ARBA00022741"/>
    </source>
</evidence>
<evidence type="ECO:0000259" key="10">
    <source>
        <dbReference type="PROSITE" id="PS50109"/>
    </source>
</evidence>
<dbReference type="PANTHER" id="PTHR43065">
    <property type="entry name" value="SENSOR HISTIDINE KINASE"/>
    <property type="match status" value="1"/>
</dbReference>